<sequence length="44" mass="5295">MDNRYQTFPHLSMNNIQNDYNAMLKVYISHFRMAIQIYTKPKGT</sequence>
<keyword evidence="2" id="KW-1185">Reference proteome</keyword>
<gene>
    <name evidence="1" type="ORF">F383_20444</name>
</gene>
<dbReference type="EMBL" id="KN401266">
    <property type="protein sequence ID" value="KHG14310.1"/>
    <property type="molecule type" value="Genomic_DNA"/>
</dbReference>
<proteinExistence type="predicted"/>
<dbReference type="Proteomes" id="UP000032142">
    <property type="component" value="Unassembled WGS sequence"/>
</dbReference>
<evidence type="ECO:0000313" key="1">
    <source>
        <dbReference type="EMBL" id="KHG14310.1"/>
    </source>
</evidence>
<name>A0A0B0NND3_GOSAR</name>
<organism evidence="1 2">
    <name type="scientific">Gossypium arboreum</name>
    <name type="common">Tree cotton</name>
    <name type="synonym">Gossypium nanking</name>
    <dbReference type="NCBI Taxonomy" id="29729"/>
    <lineage>
        <taxon>Eukaryota</taxon>
        <taxon>Viridiplantae</taxon>
        <taxon>Streptophyta</taxon>
        <taxon>Embryophyta</taxon>
        <taxon>Tracheophyta</taxon>
        <taxon>Spermatophyta</taxon>
        <taxon>Magnoliopsida</taxon>
        <taxon>eudicotyledons</taxon>
        <taxon>Gunneridae</taxon>
        <taxon>Pentapetalae</taxon>
        <taxon>rosids</taxon>
        <taxon>malvids</taxon>
        <taxon>Malvales</taxon>
        <taxon>Malvaceae</taxon>
        <taxon>Malvoideae</taxon>
        <taxon>Gossypium</taxon>
    </lineage>
</organism>
<evidence type="ECO:0000313" key="2">
    <source>
        <dbReference type="Proteomes" id="UP000032142"/>
    </source>
</evidence>
<protein>
    <submittedName>
        <fullName evidence="1">Uncharacterized protein</fullName>
    </submittedName>
</protein>
<dbReference type="AlphaFoldDB" id="A0A0B0NND3"/>
<accession>A0A0B0NND3</accession>
<reference evidence="2" key="1">
    <citation type="submission" date="2014-09" db="EMBL/GenBank/DDBJ databases">
        <authorList>
            <person name="Mudge J."/>
            <person name="Ramaraj T."/>
            <person name="Lindquist I.E."/>
            <person name="Bharti A.K."/>
            <person name="Sundararajan A."/>
            <person name="Cameron C.T."/>
            <person name="Woodward J.E."/>
            <person name="May G.D."/>
            <person name="Brubaker C."/>
            <person name="Broadhvest J."/>
            <person name="Wilkins T.A."/>
        </authorList>
    </citation>
    <scope>NUCLEOTIDE SEQUENCE</scope>
    <source>
        <strain evidence="2">cv. AKA8401</strain>
    </source>
</reference>